<keyword evidence="2" id="KW-1185">Reference proteome</keyword>
<feature type="non-terminal residue" evidence="1">
    <location>
        <position position="63"/>
    </location>
</feature>
<gene>
    <name evidence="1" type="ORF">PCANC_10163</name>
</gene>
<reference evidence="1 2" key="1">
    <citation type="submission" date="2017-11" db="EMBL/GenBank/DDBJ databases">
        <title>De novo assembly and phasing of dikaryotic genomes from two isolates of Puccinia coronata f. sp. avenae, the causal agent of oat crown rust.</title>
        <authorList>
            <person name="Miller M.E."/>
            <person name="Zhang Y."/>
            <person name="Omidvar V."/>
            <person name="Sperschneider J."/>
            <person name="Schwessinger B."/>
            <person name="Raley C."/>
            <person name="Palmer J.M."/>
            <person name="Garnica D."/>
            <person name="Upadhyaya N."/>
            <person name="Rathjen J."/>
            <person name="Taylor J.M."/>
            <person name="Park R.F."/>
            <person name="Dodds P.N."/>
            <person name="Hirsch C.D."/>
            <person name="Kianian S.F."/>
            <person name="Figueroa M."/>
        </authorList>
    </citation>
    <scope>NUCLEOTIDE SEQUENCE [LARGE SCALE GENOMIC DNA]</scope>
    <source>
        <strain evidence="1">12NC29</strain>
    </source>
</reference>
<organism evidence="1 2">
    <name type="scientific">Puccinia coronata f. sp. avenae</name>
    <dbReference type="NCBI Taxonomy" id="200324"/>
    <lineage>
        <taxon>Eukaryota</taxon>
        <taxon>Fungi</taxon>
        <taxon>Dikarya</taxon>
        <taxon>Basidiomycota</taxon>
        <taxon>Pucciniomycotina</taxon>
        <taxon>Pucciniomycetes</taxon>
        <taxon>Pucciniales</taxon>
        <taxon>Pucciniaceae</taxon>
        <taxon>Puccinia</taxon>
    </lineage>
</organism>
<evidence type="ECO:0000313" key="1">
    <source>
        <dbReference type="EMBL" id="PLW20017.1"/>
    </source>
</evidence>
<proteinExistence type="predicted"/>
<name>A0A2N5T3F7_9BASI</name>
<protein>
    <submittedName>
        <fullName evidence="1">Uncharacterized protein</fullName>
    </submittedName>
</protein>
<comment type="caution">
    <text evidence="1">The sequence shown here is derived from an EMBL/GenBank/DDBJ whole genome shotgun (WGS) entry which is preliminary data.</text>
</comment>
<dbReference type="EMBL" id="PGCJ01000804">
    <property type="protein sequence ID" value="PLW20017.1"/>
    <property type="molecule type" value="Genomic_DNA"/>
</dbReference>
<sequence length="63" mass="6719">MDVCTQCGSKPIVFPGICQNCINLAAFKHTSTTTPHALPPQATPATIDPKQLKWDEAINVALA</sequence>
<dbReference type="AlphaFoldDB" id="A0A2N5T3F7"/>
<accession>A0A2N5T3F7</accession>
<evidence type="ECO:0000313" key="2">
    <source>
        <dbReference type="Proteomes" id="UP000235388"/>
    </source>
</evidence>
<dbReference type="OrthoDB" id="2500430at2759"/>
<dbReference type="Proteomes" id="UP000235388">
    <property type="component" value="Unassembled WGS sequence"/>
</dbReference>